<comment type="caution">
    <text evidence="1">The sequence shown here is derived from an EMBL/GenBank/DDBJ whole genome shotgun (WGS) entry which is preliminary data.</text>
</comment>
<dbReference type="Proteomes" id="UP000198382">
    <property type="component" value="Unassembled WGS sequence"/>
</dbReference>
<dbReference type="SUPFAM" id="SSF49373">
    <property type="entry name" value="Invasin/intimin cell-adhesion fragments"/>
    <property type="match status" value="1"/>
</dbReference>
<evidence type="ECO:0000313" key="1">
    <source>
        <dbReference type="EMBL" id="OXA81146.1"/>
    </source>
</evidence>
<dbReference type="Gene3D" id="2.60.40.1080">
    <property type="match status" value="1"/>
</dbReference>
<gene>
    <name evidence="1" type="ORF">B0A65_04360</name>
</gene>
<protein>
    <recommendedName>
        <fullName evidence="3">Ig-like domain (Group 2)</fullName>
    </recommendedName>
</protein>
<dbReference type="EMBL" id="MUGV01000008">
    <property type="protein sequence ID" value="OXA81146.1"/>
    <property type="molecule type" value="Genomic_DNA"/>
</dbReference>
<keyword evidence="2" id="KW-1185">Reference proteome</keyword>
<dbReference type="NCBIfam" id="NF033708">
    <property type="entry name" value="T9SS_Cterm_ChiA"/>
    <property type="match status" value="1"/>
</dbReference>
<reference evidence="1 2" key="1">
    <citation type="submission" date="2016-11" db="EMBL/GenBank/DDBJ databases">
        <title>Whole genomes of Flavobacteriaceae.</title>
        <authorList>
            <person name="Stine C."/>
            <person name="Li C."/>
            <person name="Tadesse D."/>
        </authorList>
    </citation>
    <scope>NUCLEOTIDE SEQUENCE [LARGE SCALE GENOMIC DNA]</scope>
    <source>
        <strain evidence="1 2">DSM 15937</strain>
    </source>
</reference>
<organism evidence="1 2">
    <name type="scientific">Flavobacterium frigidimaris</name>
    <dbReference type="NCBI Taxonomy" id="262320"/>
    <lineage>
        <taxon>Bacteria</taxon>
        <taxon>Pseudomonadati</taxon>
        <taxon>Bacteroidota</taxon>
        <taxon>Flavobacteriia</taxon>
        <taxon>Flavobacteriales</taxon>
        <taxon>Flavobacteriaceae</taxon>
        <taxon>Flavobacterium</taxon>
    </lineage>
</organism>
<dbReference type="InterPro" id="IPR008964">
    <property type="entry name" value="Invasin/intimin_cell_adhesion"/>
</dbReference>
<accession>A0ABX4BUN9</accession>
<name>A0ABX4BUN9_FLAFR</name>
<evidence type="ECO:0000313" key="2">
    <source>
        <dbReference type="Proteomes" id="UP000198382"/>
    </source>
</evidence>
<sequence>MRKQILLTDFSFFQSITFSIFNRLENFKSYLMPFFCIVFFGNLSTLYAQSPYTSVQSGNWNDDATWSGFGIPGAGNVVNIAGDHKITVTANAACASITFQGLSGANSLLSEIIINNTFNLTVTNLSVTSRANFSNNAAISGAGIVNAATVTIGQTTLTPGFSRSTAITSTIANFNISGNLVLNGRSAGGSLNTAYFIHSGGIVKIDGTISAANQGSNNTVYDMTLTPQSGTLLLNNTLPFSITGAGTSDIKLNGTSSTVNYTGAAQTVRSTSYTNLILSGSGIKTLGATLAVAGNLTTSGTASGTVNNNLLAGGNLNVGTGSALATSGTFTFGVTGTSTIAGTLTLAGTGAKTFTGNTINSGVWNETGNSAVNYGGSLQNSGTFTANNGVHTISGTGGTINGTLLIPNVAINGATTNAGTLSVSTALTGTNTLTNTGTLNIGGTSTINALAATAVNNTVNYTGAAQTLKSGPYYNLILSGSGIKTFSSVATTIAGNLSIALGVQANLLALTHPAGTMTLGGEGTTPGLWGSTTATAANFFNNTYFRPTTGMVNVGSNSCNTTLRVTEVVVCEGDPSKALNSGTTISPTGLQINGSWDTAVNPVADRVGGETGGPFDDTTTCLFVAGNPRSYVATSFQVSVSGNYTFRMANNDAYDGTGYIYTGNFIPGNCTGGGTFVRGDDDTRFLGIVITDEPSLVDVPLVAGVNYTLITSDYDPSVNASFTWNITTTSGGTLVAPGWYTAATAGTLLGTGSSFNPVGVAGSGLTIASPAGTYPFYVGFPSTGCRTQANYVINANPVITGNLNVCIGFTSTLTGSATPNATNPWVSATPTVATVSSTGVVTGVALGASVITYTNSNGCKITATVTVGALPSITPAASAATICSSPSATTTTLAYTSTGTPTTYSITWNASPVNTFQAVVDAPITSPITINVPAGTAGGVYSGTISVKNINGCTSSGVSFNVTINSSPTINTSGVIEPLCFSSLVSQVTTMAYASSANTPISYSIDWDATANSAGLKDQSTTTTTFNAGGGNLTGIVIPVNVTANTYSGTMTITAGNSCTSSQAVSVIIKPLPVTPSIGTIVHPTCVHPKGSIELNGLLTGVNWIITQSGPTSGVYNTSDTDFIVPDLIPGNYTFTIHEGVNCPSLATLTIEIKAPLTNVYSNGSWSNGSPVATDMLEFAADYDSTGDLSGCSCKVNAGKKVTIHSGHTLTIENQVIVDSGNDATLTFENAASLIQVNNVINSGNIIYKRNTFPIRQADYVYWSTPVSPQAIIDVSPLTKTDKLYSHNGYNWVAETPSKIMVVGKGYIIRGPENFSNTIRSNFTALFIGVPNNGNISGEAVVGGRFFLIGNPYPSALDADDFINTNSPVLEGTLYFWTHNTPVVLGGAYQYGSDDYATYNLTGGVGTAAGSGDDAVGNNASEPSGQIGAGQSFFAKIATSGNIVFDNTMRNRGAENGQFYKPSKESKTKAIEKHRIWLSMTNSGGAFKQLLVGYIEGASNEYDNKFDGLTFDGNKYIDFYSVINDNKLTIQGRALPFNDIDFVKLGYKSTIDGYFKIAISKTDGSMNMQPIYLEDKLTGIIHDLREGNYTFKTAAGTFTDRFVLRYTNKSLGFDDVENTESKVLIAVKNKVIKVNSTIETLAKVYIFDVAGKLIYEKSNIGENELQIVNLQSSNQVLLIKVALENGSLTTSKIIF</sequence>
<proteinExistence type="predicted"/>
<evidence type="ECO:0008006" key="3">
    <source>
        <dbReference type="Google" id="ProtNLM"/>
    </source>
</evidence>